<evidence type="ECO:0000256" key="5">
    <source>
        <dbReference type="ARBA" id="ARBA00022771"/>
    </source>
</evidence>
<evidence type="ECO:0000313" key="9">
    <source>
        <dbReference type="EMBL" id="KAB1218142.1"/>
    </source>
</evidence>
<comment type="caution">
    <text evidence="9">The sequence shown here is derived from an EMBL/GenBank/DDBJ whole genome shotgun (WGS) entry which is preliminary data.</text>
</comment>
<feature type="domain" description="FLZ-type" evidence="8">
    <location>
        <begin position="100"/>
        <end position="144"/>
    </location>
</feature>
<keyword evidence="3" id="KW-0963">Cytoplasm</keyword>
<sequence>MVFTLMSPKRCRMFRSSSQGEIGLLGQVRPLDPPDHVWERRRPDAGRKPVRNPLATNSSSPPAAKQEQQPRKSILTLGSPTIWEPNDEGSKNKPNERFGEFFQTCSLCKKKLQEDGDLYMYGYLGAFCSAECRDDRIALDGFYKQISLESMKLRTGKKDRRRQLAFKAS</sequence>
<dbReference type="Proteomes" id="UP000516437">
    <property type="component" value="Chromosome 3"/>
</dbReference>
<proteinExistence type="inferred from homology"/>
<gene>
    <name evidence="9" type="ORF">CJ030_MR3G014448</name>
</gene>
<evidence type="ECO:0000256" key="3">
    <source>
        <dbReference type="ARBA" id="ARBA00022490"/>
    </source>
</evidence>
<dbReference type="PROSITE" id="PS51795">
    <property type="entry name" value="ZF_FLZ"/>
    <property type="match status" value="1"/>
</dbReference>
<evidence type="ECO:0000256" key="2">
    <source>
        <dbReference type="ARBA" id="ARBA00009374"/>
    </source>
</evidence>
<keyword evidence="5" id="KW-0862">Zinc</keyword>
<dbReference type="PANTHER" id="PTHR33059">
    <property type="entry name" value="FCS-LIKE ZINC FINGER 5"/>
    <property type="match status" value="1"/>
</dbReference>
<dbReference type="AlphaFoldDB" id="A0A6A1VYW7"/>
<dbReference type="OrthoDB" id="1864056at2759"/>
<dbReference type="Pfam" id="PF04570">
    <property type="entry name" value="zf-FLZ"/>
    <property type="match status" value="1"/>
</dbReference>
<accession>A0A6A1VYW7</accession>
<dbReference type="EMBL" id="RXIC02000021">
    <property type="protein sequence ID" value="KAB1218142.1"/>
    <property type="molecule type" value="Genomic_DNA"/>
</dbReference>
<dbReference type="GO" id="GO:0008270">
    <property type="term" value="F:zinc ion binding"/>
    <property type="evidence" value="ECO:0007669"/>
    <property type="project" value="UniProtKB-KW"/>
</dbReference>
<evidence type="ECO:0000256" key="7">
    <source>
        <dbReference type="SAM" id="MobiDB-lite"/>
    </source>
</evidence>
<name>A0A6A1VYW7_9ROSI</name>
<organism evidence="9 10">
    <name type="scientific">Morella rubra</name>
    <name type="common">Chinese bayberry</name>
    <dbReference type="NCBI Taxonomy" id="262757"/>
    <lineage>
        <taxon>Eukaryota</taxon>
        <taxon>Viridiplantae</taxon>
        <taxon>Streptophyta</taxon>
        <taxon>Embryophyta</taxon>
        <taxon>Tracheophyta</taxon>
        <taxon>Spermatophyta</taxon>
        <taxon>Magnoliopsida</taxon>
        <taxon>eudicotyledons</taxon>
        <taxon>Gunneridae</taxon>
        <taxon>Pentapetalae</taxon>
        <taxon>rosids</taxon>
        <taxon>fabids</taxon>
        <taxon>Fagales</taxon>
        <taxon>Myricaceae</taxon>
        <taxon>Morella</taxon>
    </lineage>
</organism>
<feature type="zinc finger region" description="FLZ-type" evidence="6">
    <location>
        <begin position="100"/>
        <end position="144"/>
    </location>
</feature>
<evidence type="ECO:0000256" key="6">
    <source>
        <dbReference type="PROSITE-ProRule" id="PRU01131"/>
    </source>
</evidence>
<evidence type="ECO:0000256" key="1">
    <source>
        <dbReference type="ARBA" id="ARBA00004496"/>
    </source>
</evidence>
<evidence type="ECO:0000259" key="8">
    <source>
        <dbReference type="PROSITE" id="PS51795"/>
    </source>
</evidence>
<comment type="similarity">
    <text evidence="2">Belongs to the FLZ family.</text>
</comment>
<reference evidence="9 10" key="1">
    <citation type="journal article" date="2019" name="Plant Biotechnol. J.">
        <title>The red bayberry genome and genetic basis of sex determination.</title>
        <authorList>
            <person name="Jia H.M."/>
            <person name="Jia H.J."/>
            <person name="Cai Q.L."/>
            <person name="Wang Y."/>
            <person name="Zhao H.B."/>
            <person name="Yang W.F."/>
            <person name="Wang G.Y."/>
            <person name="Li Y.H."/>
            <person name="Zhan D.L."/>
            <person name="Shen Y.T."/>
            <person name="Niu Q.F."/>
            <person name="Chang L."/>
            <person name="Qiu J."/>
            <person name="Zhao L."/>
            <person name="Xie H.B."/>
            <person name="Fu W.Y."/>
            <person name="Jin J."/>
            <person name="Li X.W."/>
            <person name="Jiao Y."/>
            <person name="Zhou C.C."/>
            <person name="Tu T."/>
            <person name="Chai C.Y."/>
            <person name="Gao J.L."/>
            <person name="Fan L.J."/>
            <person name="van de Weg E."/>
            <person name="Wang J.Y."/>
            <person name="Gao Z.S."/>
        </authorList>
    </citation>
    <scope>NUCLEOTIDE SEQUENCE [LARGE SCALE GENOMIC DNA]</scope>
    <source>
        <tissue evidence="9">Leaves</tissue>
    </source>
</reference>
<keyword evidence="4" id="KW-0479">Metal-binding</keyword>
<feature type="region of interest" description="Disordered" evidence="7">
    <location>
        <begin position="24"/>
        <end position="95"/>
    </location>
</feature>
<feature type="compositionally biased region" description="Basic and acidic residues" evidence="7">
    <location>
        <begin position="32"/>
        <end position="47"/>
    </location>
</feature>
<comment type="subcellular location">
    <subcellularLocation>
        <location evidence="1">Cytoplasm</location>
    </subcellularLocation>
</comment>
<dbReference type="PANTHER" id="PTHR33059:SF76">
    <property type="entry name" value="FCS-LIKE ZINC FINGER 7"/>
    <property type="match status" value="1"/>
</dbReference>
<protein>
    <recommendedName>
        <fullName evidence="8">FLZ-type domain-containing protein</fullName>
    </recommendedName>
</protein>
<dbReference type="InterPro" id="IPR007650">
    <property type="entry name" value="Zf-FLZ_dom"/>
</dbReference>
<keyword evidence="10" id="KW-1185">Reference proteome</keyword>
<evidence type="ECO:0000256" key="4">
    <source>
        <dbReference type="ARBA" id="ARBA00022723"/>
    </source>
</evidence>
<keyword evidence="5" id="KW-0863">Zinc-finger</keyword>
<dbReference type="GO" id="GO:0005737">
    <property type="term" value="C:cytoplasm"/>
    <property type="evidence" value="ECO:0007669"/>
    <property type="project" value="UniProtKB-SubCell"/>
</dbReference>
<evidence type="ECO:0000313" key="10">
    <source>
        <dbReference type="Proteomes" id="UP000516437"/>
    </source>
</evidence>